<keyword evidence="5" id="KW-0449">Lipoprotein</keyword>
<dbReference type="PROSITE" id="PS51257">
    <property type="entry name" value="PROKAR_LIPOPROTEIN"/>
    <property type="match status" value="1"/>
</dbReference>
<organism evidence="7 8">
    <name type="scientific">Candidatus Caccousia avicola</name>
    <dbReference type="NCBI Taxonomy" id="2840721"/>
    <lineage>
        <taxon>Bacteria</taxon>
        <taxon>Bacillati</taxon>
        <taxon>Bacillota</taxon>
        <taxon>Clostridia</taxon>
        <taxon>Eubacteriales</taxon>
        <taxon>Oscillospiraceae</taxon>
        <taxon>Oscillospiraceae incertae sedis</taxon>
        <taxon>Candidatus Caccousia</taxon>
    </lineage>
</organism>
<evidence type="ECO:0000256" key="5">
    <source>
        <dbReference type="ARBA" id="ARBA00023288"/>
    </source>
</evidence>
<dbReference type="EMBL" id="DVGZ01000012">
    <property type="protein sequence ID" value="HIR46228.1"/>
    <property type="molecule type" value="Genomic_DNA"/>
</dbReference>
<reference evidence="7" key="2">
    <citation type="journal article" date="2021" name="PeerJ">
        <title>Extensive microbial diversity within the chicken gut microbiome revealed by metagenomics and culture.</title>
        <authorList>
            <person name="Gilroy R."/>
            <person name="Ravi A."/>
            <person name="Getino M."/>
            <person name="Pursley I."/>
            <person name="Horton D.L."/>
            <person name="Alikhan N.F."/>
            <person name="Baker D."/>
            <person name="Gharbi K."/>
            <person name="Hall N."/>
            <person name="Watson M."/>
            <person name="Adriaenssens E.M."/>
            <person name="Foster-Nyarko E."/>
            <person name="Jarju S."/>
            <person name="Secka A."/>
            <person name="Antonio M."/>
            <person name="Oren A."/>
            <person name="Chaudhuri R.R."/>
            <person name="La Ragione R."/>
            <person name="Hildebrand F."/>
            <person name="Pallen M.J."/>
        </authorList>
    </citation>
    <scope>NUCLEOTIDE SEQUENCE</scope>
    <source>
        <strain evidence="7">ChiSxjej1B13-7958</strain>
    </source>
</reference>
<evidence type="ECO:0000313" key="7">
    <source>
        <dbReference type="EMBL" id="HIR46228.1"/>
    </source>
</evidence>
<feature type="signal peptide" evidence="6">
    <location>
        <begin position="1"/>
        <end position="20"/>
    </location>
</feature>
<evidence type="ECO:0000256" key="4">
    <source>
        <dbReference type="ARBA" id="ARBA00023139"/>
    </source>
</evidence>
<reference evidence="7" key="1">
    <citation type="submission" date="2020-10" db="EMBL/GenBank/DDBJ databases">
        <authorList>
            <person name="Gilroy R."/>
        </authorList>
    </citation>
    <scope>NUCLEOTIDE SEQUENCE</scope>
    <source>
        <strain evidence="7">ChiSxjej1B13-7958</strain>
    </source>
</reference>
<name>A0A9D1DE29_9FIRM</name>
<sequence>MKAKKILASVLAGLMLLATAGCNNNGGGSTASGSTASGGSSEGVIEVSIPSYKTGENVGAVFFEPQVERFNEKYEGQYKINLETVPQDGFGDRLKQLAQQNKLPVLVQGGDLDWILNVVIPNGLAWDMTDWLEESGLLERAVQDSVDYNKDKGDGKIYTIPKMTVRPTGFYYNTAMWNPEEDLSSLTMDELVTLLGDQKIAFSTAENGWVSALFLTAFIANQEGGVELLQAGADEKITDFSDPIFVNAVASLQQLLQNNAASNSIGAAYADAANAFMSGQAAVIANGPWMSSEFNESNSANWSNGFDGANVKASLFPGNVGIENNRAFGEWWISASASEEEIELAKAFLEFISSPEELEAYLLAEGGDAPNIEYSEDFKEKQAETQVLADLAADTTEETVYVPCILDVIPNSVANTEFGKLLPSLANGTYTPEEFCDWMTQKSVEASAE</sequence>
<evidence type="ECO:0000313" key="8">
    <source>
        <dbReference type="Proteomes" id="UP000824242"/>
    </source>
</evidence>
<feature type="chain" id="PRO_5039533219" evidence="6">
    <location>
        <begin position="21"/>
        <end position="449"/>
    </location>
</feature>
<evidence type="ECO:0000256" key="6">
    <source>
        <dbReference type="SAM" id="SignalP"/>
    </source>
</evidence>
<keyword evidence="2 6" id="KW-0732">Signal</keyword>
<proteinExistence type="predicted"/>
<gene>
    <name evidence="7" type="ORF">IAB89_01015</name>
</gene>
<dbReference type="AlphaFoldDB" id="A0A9D1DE29"/>
<dbReference type="Pfam" id="PF13416">
    <property type="entry name" value="SBP_bac_8"/>
    <property type="match status" value="1"/>
</dbReference>
<dbReference type="Proteomes" id="UP000824242">
    <property type="component" value="Unassembled WGS sequence"/>
</dbReference>
<dbReference type="SUPFAM" id="SSF53850">
    <property type="entry name" value="Periplasmic binding protein-like II"/>
    <property type="match status" value="1"/>
</dbReference>
<evidence type="ECO:0000256" key="3">
    <source>
        <dbReference type="ARBA" id="ARBA00023136"/>
    </source>
</evidence>
<dbReference type="InterPro" id="IPR006059">
    <property type="entry name" value="SBP"/>
</dbReference>
<keyword evidence="3" id="KW-0472">Membrane</keyword>
<dbReference type="Gene3D" id="3.40.190.10">
    <property type="entry name" value="Periplasmic binding protein-like II"/>
    <property type="match status" value="1"/>
</dbReference>
<dbReference type="PANTHER" id="PTHR43649">
    <property type="entry name" value="ARABINOSE-BINDING PROTEIN-RELATED"/>
    <property type="match status" value="1"/>
</dbReference>
<evidence type="ECO:0000256" key="1">
    <source>
        <dbReference type="ARBA" id="ARBA00022475"/>
    </source>
</evidence>
<protein>
    <submittedName>
        <fullName evidence="7">Extracellular solute-binding protein</fullName>
    </submittedName>
</protein>
<keyword evidence="1" id="KW-1003">Cell membrane</keyword>
<dbReference type="PANTHER" id="PTHR43649:SF33">
    <property type="entry name" value="POLYGALACTURONAN_RHAMNOGALACTURONAN-BINDING PROTEIN YTCQ"/>
    <property type="match status" value="1"/>
</dbReference>
<comment type="caution">
    <text evidence="7">The sequence shown here is derived from an EMBL/GenBank/DDBJ whole genome shotgun (WGS) entry which is preliminary data.</text>
</comment>
<dbReference type="InterPro" id="IPR050490">
    <property type="entry name" value="Bact_solute-bd_prot1"/>
</dbReference>
<keyword evidence="4" id="KW-0564">Palmitate</keyword>
<accession>A0A9D1DE29</accession>
<evidence type="ECO:0000256" key="2">
    <source>
        <dbReference type="ARBA" id="ARBA00022729"/>
    </source>
</evidence>